<comment type="similarity">
    <text evidence="3">Belongs to the FdhD family.</text>
</comment>
<accession>A0A432MKM8</accession>
<dbReference type="Proteomes" id="UP000280296">
    <property type="component" value="Unassembled WGS sequence"/>
</dbReference>
<dbReference type="GO" id="GO:0097163">
    <property type="term" value="F:sulfur carrier activity"/>
    <property type="evidence" value="ECO:0007669"/>
    <property type="project" value="UniProtKB-UniRule"/>
</dbReference>
<dbReference type="EMBL" id="RYZH01000017">
    <property type="protein sequence ID" value="RUL87767.1"/>
    <property type="molecule type" value="Genomic_DNA"/>
</dbReference>
<dbReference type="RefSeq" id="WP_126725260.1">
    <property type="nucleotide sequence ID" value="NZ_RYZH01000017.1"/>
</dbReference>
<comment type="function">
    <text evidence="3">Required for formate dehydrogenase (FDH) activity. Acts as a sulfur carrier protein that transfers sulfur from IscS to the molybdenum cofactor prior to its insertion into FDH.</text>
</comment>
<dbReference type="PANTHER" id="PTHR30592:SF1">
    <property type="entry name" value="SULFUR CARRIER PROTEIN FDHD"/>
    <property type="match status" value="1"/>
</dbReference>
<dbReference type="HAMAP" id="MF_00187">
    <property type="entry name" value="FdhD"/>
    <property type="match status" value="1"/>
</dbReference>
<gene>
    <name evidence="3 4" type="primary">fdhD</name>
    <name evidence="4" type="ORF">TsocGM_10415</name>
</gene>
<evidence type="ECO:0000256" key="2">
    <source>
        <dbReference type="ARBA" id="ARBA00023150"/>
    </source>
</evidence>
<proteinExistence type="inferred from homology"/>
<reference evidence="4 5" key="1">
    <citation type="submission" date="2018-12" db="EMBL/GenBank/DDBJ databases">
        <authorList>
            <person name="Toschakov S.V."/>
        </authorList>
    </citation>
    <scope>NUCLEOTIDE SEQUENCE [LARGE SCALE GENOMIC DNA]</scope>
    <source>
        <strain evidence="4 5">GM2012</strain>
    </source>
</reference>
<dbReference type="GO" id="GO:0016783">
    <property type="term" value="F:sulfurtransferase activity"/>
    <property type="evidence" value="ECO:0007669"/>
    <property type="project" value="InterPro"/>
</dbReference>
<dbReference type="NCBIfam" id="TIGR00129">
    <property type="entry name" value="fdhD_narQ"/>
    <property type="match status" value="1"/>
</dbReference>
<dbReference type="PIRSF" id="PIRSF015626">
    <property type="entry name" value="FdhD"/>
    <property type="match status" value="1"/>
</dbReference>
<dbReference type="GO" id="GO:0006777">
    <property type="term" value="P:Mo-molybdopterin cofactor biosynthetic process"/>
    <property type="evidence" value="ECO:0007669"/>
    <property type="project" value="UniProtKB-UniRule"/>
</dbReference>
<evidence type="ECO:0000256" key="1">
    <source>
        <dbReference type="ARBA" id="ARBA00022490"/>
    </source>
</evidence>
<dbReference type="AlphaFoldDB" id="A0A432MKM8"/>
<dbReference type="Gene3D" id="3.10.20.10">
    <property type="match status" value="1"/>
</dbReference>
<dbReference type="InterPro" id="IPR003786">
    <property type="entry name" value="FdhD"/>
</dbReference>
<keyword evidence="1 3" id="KW-0963">Cytoplasm</keyword>
<evidence type="ECO:0000256" key="3">
    <source>
        <dbReference type="HAMAP-Rule" id="MF_00187"/>
    </source>
</evidence>
<keyword evidence="5" id="KW-1185">Reference proteome</keyword>
<name>A0A432MKM8_9BACT</name>
<keyword evidence="2 3" id="KW-0501">Molybdenum cofactor biosynthesis</keyword>
<protein>
    <recommendedName>
        <fullName evidence="3">Sulfur carrier protein FdhD</fullName>
    </recommendedName>
</protein>
<comment type="subcellular location">
    <subcellularLocation>
        <location evidence="3">Cytoplasm</location>
    </subcellularLocation>
</comment>
<dbReference type="SUPFAM" id="SSF53927">
    <property type="entry name" value="Cytidine deaminase-like"/>
    <property type="match status" value="1"/>
</dbReference>
<dbReference type="GO" id="GO:0005737">
    <property type="term" value="C:cytoplasm"/>
    <property type="evidence" value="ECO:0007669"/>
    <property type="project" value="UniProtKB-SubCell"/>
</dbReference>
<keyword evidence="4" id="KW-0808">Transferase</keyword>
<dbReference type="InterPro" id="IPR016193">
    <property type="entry name" value="Cytidine_deaminase-like"/>
</dbReference>
<comment type="caution">
    <text evidence="4">The sequence shown here is derived from an EMBL/GenBank/DDBJ whole genome shotgun (WGS) entry which is preliminary data.</text>
</comment>
<dbReference type="OrthoDB" id="9782042at2"/>
<feature type="active site" description="Cysteine persulfide intermediate" evidence="3">
    <location>
        <position position="125"/>
    </location>
</feature>
<dbReference type="PANTHER" id="PTHR30592">
    <property type="entry name" value="FORMATE DEHYDROGENASE"/>
    <property type="match status" value="1"/>
</dbReference>
<reference evidence="4 5" key="2">
    <citation type="submission" date="2019-01" db="EMBL/GenBank/DDBJ databases">
        <title>Tautonia sociabilis, a novel thermotolerant planctomycete of Isosphaeraceae family, isolated from a 4000 m deep subterranean habitat.</title>
        <authorList>
            <person name="Kovaleva O.L."/>
            <person name="Elcheninov A.G."/>
            <person name="Van Heerden E."/>
            <person name="Toshchakov S.V."/>
            <person name="Novikov A."/>
            <person name="Bonch-Osmolovskaya E.A."/>
            <person name="Kublanov I.V."/>
        </authorList>
    </citation>
    <scope>NUCLEOTIDE SEQUENCE [LARGE SCALE GENOMIC DNA]</scope>
    <source>
        <strain evidence="4 5">GM2012</strain>
    </source>
</reference>
<evidence type="ECO:0000313" key="4">
    <source>
        <dbReference type="EMBL" id="RUL87767.1"/>
    </source>
</evidence>
<dbReference type="Pfam" id="PF02634">
    <property type="entry name" value="FdhD-NarQ"/>
    <property type="match status" value="1"/>
</dbReference>
<comment type="caution">
    <text evidence="3">Lacks conserved residue(s) required for the propagation of feature annotation.</text>
</comment>
<sequence>MTDPGAVRSRVQRIVADGGGAEIVWDLLAAEEPMEIRVGFGPEGRRSVRTIGVTMRTPGHDDELAVGFLLGERLICSADEVEEVGREEPEDAGRSIDRIIRVDLKPGVEVDLDRFARNVLTNSSCGVCGSATLRALNLDGCRPGPGRGPVIDAEVVHRLPEALRGRQLVFARTGGLHAAAMVDEEGGLIAVREDIGRHNAVDKLVGARALGTLDGPSPGGSAAILLVSGRAGFEIVQKAVTAGIPVVAAVGAPSSLAVEVAEAFGLTLLGFVGPERFNVYSGPRRIRVEPRASAPLD</sequence>
<dbReference type="Gene3D" id="3.40.140.10">
    <property type="entry name" value="Cytidine Deaminase, domain 2"/>
    <property type="match status" value="1"/>
</dbReference>
<organism evidence="4 5">
    <name type="scientific">Tautonia sociabilis</name>
    <dbReference type="NCBI Taxonomy" id="2080755"/>
    <lineage>
        <taxon>Bacteria</taxon>
        <taxon>Pseudomonadati</taxon>
        <taxon>Planctomycetota</taxon>
        <taxon>Planctomycetia</taxon>
        <taxon>Isosphaerales</taxon>
        <taxon>Isosphaeraceae</taxon>
        <taxon>Tautonia</taxon>
    </lineage>
</organism>
<evidence type="ECO:0000313" key="5">
    <source>
        <dbReference type="Proteomes" id="UP000280296"/>
    </source>
</evidence>